<dbReference type="Gene3D" id="2.60.120.1040">
    <property type="entry name" value="ZPR1, A/B domain"/>
    <property type="match status" value="1"/>
</dbReference>
<dbReference type="GO" id="GO:0008270">
    <property type="term" value="F:zinc ion binding"/>
    <property type="evidence" value="ECO:0007669"/>
    <property type="project" value="InterPro"/>
</dbReference>
<organism evidence="2">
    <name type="scientific">marine sediment metagenome</name>
    <dbReference type="NCBI Taxonomy" id="412755"/>
    <lineage>
        <taxon>unclassified sequences</taxon>
        <taxon>metagenomes</taxon>
        <taxon>ecological metagenomes</taxon>
    </lineage>
</organism>
<dbReference type="AlphaFoldDB" id="X1JRN1"/>
<proteinExistence type="predicted"/>
<comment type="caution">
    <text evidence="2">The sequence shown here is derived from an EMBL/GenBank/DDBJ whole genome shotgun (WGS) entry which is preliminary data.</text>
</comment>
<dbReference type="NCBIfam" id="TIGR00310">
    <property type="entry name" value="ZPR1_znf"/>
    <property type="match status" value="1"/>
</dbReference>
<dbReference type="SMART" id="SM00709">
    <property type="entry name" value="Zpr1"/>
    <property type="match status" value="1"/>
</dbReference>
<dbReference type="EMBL" id="BARU01045051">
    <property type="protein sequence ID" value="GAH84075.1"/>
    <property type="molecule type" value="Genomic_DNA"/>
</dbReference>
<feature type="domain" description="Zinc finger ZPR1-type" evidence="1">
    <location>
        <begin position="3"/>
        <end position="124"/>
    </location>
</feature>
<dbReference type="InterPro" id="IPR056180">
    <property type="entry name" value="ZPR1_jr_dom"/>
</dbReference>
<protein>
    <recommendedName>
        <fullName evidence="1">Zinc finger ZPR1-type domain-containing protein</fullName>
    </recommendedName>
</protein>
<gene>
    <name evidence="2" type="ORF">S03H2_68505</name>
</gene>
<dbReference type="InterPro" id="IPR004457">
    <property type="entry name" value="Znf_ZPR1"/>
</dbReference>
<dbReference type="Pfam" id="PF22794">
    <property type="entry name" value="jr-ZPR1"/>
    <property type="match status" value="1"/>
</dbReference>
<sequence>FLKCRFYNLSCADCHFKYNDFINLAVDEPIRYTYLAENKDDYTSKIVRSSNGTIRFPTIGAILEPGPKADGFITNIEGMLRDFQGKAEFLLRDATTEEEINRINEFIKMIDEYINNNLPIEIVSLRLFPYIGLNSRK</sequence>
<evidence type="ECO:0000259" key="1">
    <source>
        <dbReference type="SMART" id="SM00709"/>
    </source>
</evidence>
<feature type="non-terminal residue" evidence="2">
    <location>
        <position position="1"/>
    </location>
</feature>
<accession>X1JRN1</accession>
<name>X1JRN1_9ZZZZ</name>
<evidence type="ECO:0000313" key="2">
    <source>
        <dbReference type="EMBL" id="GAH84075.1"/>
    </source>
</evidence>
<reference evidence="2" key="1">
    <citation type="journal article" date="2014" name="Front. Microbiol.">
        <title>High frequency of phylogenetically diverse reductive dehalogenase-homologous genes in deep subseafloor sedimentary metagenomes.</title>
        <authorList>
            <person name="Kawai M."/>
            <person name="Futagami T."/>
            <person name="Toyoda A."/>
            <person name="Takaki Y."/>
            <person name="Nishi S."/>
            <person name="Hori S."/>
            <person name="Arai W."/>
            <person name="Tsubouchi T."/>
            <person name="Morono Y."/>
            <person name="Uchiyama I."/>
            <person name="Ito T."/>
            <person name="Fujiyama A."/>
            <person name="Inagaki F."/>
            <person name="Takami H."/>
        </authorList>
    </citation>
    <scope>NUCLEOTIDE SEQUENCE</scope>
    <source>
        <strain evidence="2">Expedition CK06-06</strain>
    </source>
</reference>
<dbReference type="InterPro" id="IPR042451">
    <property type="entry name" value="ZPR1_A/B_dom"/>
</dbReference>